<dbReference type="EMBL" id="QWLV01000007">
    <property type="protein sequence ID" value="RHW16845.1"/>
    <property type="molecule type" value="Genomic_DNA"/>
</dbReference>
<gene>
    <name evidence="1" type="ORF">D1610_14120</name>
</gene>
<sequence>MGLSSHGPALELDQSYLWDGTPRRSFRDAKIQRLEAMAGDITVGVAVLAAVMKEYRLRREEEGRRREEE</sequence>
<evidence type="ECO:0000313" key="2">
    <source>
        <dbReference type="Proteomes" id="UP000266693"/>
    </source>
</evidence>
<dbReference type="RefSeq" id="WP_118864819.1">
    <property type="nucleotide sequence ID" value="NZ_QWLV01000007.1"/>
</dbReference>
<dbReference type="AlphaFoldDB" id="A0A396S0H6"/>
<accession>A0A396S0H6</accession>
<reference evidence="1 2" key="1">
    <citation type="submission" date="2018-08" db="EMBL/GenBank/DDBJ databases">
        <title>The multiple taxonomic identification of Sphingomonas gilva.</title>
        <authorList>
            <person name="Zhu D."/>
            <person name="Zheng S."/>
        </authorList>
    </citation>
    <scope>NUCLEOTIDE SEQUENCE [LARGE SCALE GENOMIC DNA]</scope>
    <source>
        <strain evidence="1 2">ZDH117</strain>
    </source>
</reference>
<proteinExistence type="predicted"/>
<organism evidence="1 2">
    <name type="scientific">Sphingomonas gilva</name>
    <dbReference type="NCBI Taxonomy" id="2305907"/>
    <lineage>
        <taxon>Bacteria</taxon>
        <taxon>Pseudomonadati</taxon>
        <taxon>Pseudomonadota</taxon>
        <taxon>Alphaproteobacteria</taxon>
        <taxon>Sphingomonadales</taxon>
        <taxon>Sphingomonadaceae</taxon>
        <taxon>Sphingomonas</taxon>
    </lineage>
</organism>
<keyword evidence="2" id="KW-1185">Reference proteome</keyword>
<dbReference type="Proteomes" id="UP000266693">
    <property type="component" value="Unassembled WGS sequence"/>
</dbReference>
<comment type="caution">
    <text evidence="1">The sequence shown here is derived from an EMBL/GenBank/DDBJ whole genome shotgun (WGS) entry which is preliminary data.</text>
</comment>
<evidence type="ECO:0000313" key="1">
    <source>
        <dbReference type="EMBL" id="RHW16845.1"/>
    </source>
</evidence>
<name>A0A396S0H6_9SPHN</name>
<protein>
    <submittedName>
        <fullName evidence="1">Uncharacterized protein</fullName>
    </submittedName>
</protein>